<evidence type="ECO:0000256" key="1">
    <source>
        <dbReference type="SAM" id="MobiDB-lite"/>
    </source>
</evidence>
<evidence type="ECO:0000313" key="4">
    <source>
        <dbReference type="EMBL" id="SFD09139.1"/>
    </source>
</evidence>
<dbReference type="AlphaFoldDB" id="A0A1I1PH30"/>
<dbReference type="EMBL" id="FOLM01000009">
    <property type="protein sequence ID" value="SFD09139.1"/>
    <property type="molecule type" value="Genomic_DNA"/>
</dbReference>
<evidence type="ECO:0000313" key="5">
    <source>
        <dbReference type="Proteomes" id="UP000199207"/>
    </source>
</evidence>
<evidence type="ECO:0008006" key="6">
    <source>
        <dbReference type="Google" id="ProtNLM"/>
    </source>
</evidence>
<evidence type="ECO:0000256" key="3">
    <source>
        <dbReference type="SAM" id="SignalP"/>
    </source>
</evidence>
<feature type="region of interest" description="Disordered" evidence="1">
    <location>
        <begin position="30"/>
        <end position="59"/>
    </location>
</feature>
<keyword evidence="2" id="KW-1133">Transmembrane helix</keyword>
<feature type="signal peptide" evidence="3">
    <location>
        <begin position="1"/>
        <end position="29"/>
    </location>
</feature>
<gene>
    <name evidence="4" type="ORF">SAMN05421773_109183</name>
</gene>
<feature type="region of interest" description="Disordered" evidence="1">
    <location>
        <begin position="221"/>
        <end position="268"/>
    </location>
</feature>
<keyword evidence="5" id="KW-1185">Reference proteome</keyword>
<keyword evidence="2" id="KW-0812">Transmembrane</keyword>
<reference evidence="4 5" key="1">
    <citation type="submission" date="2016-10" db="EMBL/GenBank/DDBJ databases">
        <authorList>
            <person name="de Groot N.N."/>
        </authorList>
    </citation>
    <scope>NUCLEOTIDE SEQUENCE [LARGE SCALE GENOMIC DNA]</scope>
    <source>
        <strain evidence="4 5">CGMCC 4.5739</strain>
    </source>
</reference>
<evidence type="ECO:0000256" key="2">
    <source>
        <dbReference type="SAM" id="Phobius"/>
    </source>
</evidence>
<proteinExistence type="predicted"/>
<protein>
    <recommendedName>
        <fullName evidence="6">LPXTG-motif cell wall anchor domain-containing protein</fullName>
    </recommendedName>
</protein>
<accession>A0A1I1PH30</accession>
<feature type="chain" id="PRO_5011560531" description="LPXTG-motif cell wall anchor domain-containing protein" evidence="3">
    <location>
        <begin position="30"/>
        <end position="303"/>
    </location>
</feature>
<organism evidence="4 5">
    <name type="scientific">Streptomyces aidingensis</name>
    <dbReference type="NCBI Taxonomy" id="910347"/>
    <lineage>
        <taxon>Bacteria</taxon>
        <taxon>Bacillati</taxon>
        <taxon>Actinomycetota</taxon>
        <taxon>Actinomycetes</taxon>
        <taxon>Kitasatosporales</taxon>
        <taxon>Streptomycetaceae</taxon>
        <taxon>Streptomyces</taxon>
    </lineage>
</organism>
<sequence length="303" mass="31074">MKLPRAAATAAATAVMASAALLTGSPAMAAGPATGSGTSPAGEENGTAGGGSVVGNTWLTPGGNPPAGFTCALDEGITSELAGLQKSIRAASGYWPEFTYFPGRLSLTNNTGEELLVYPYVRFEQYAGEDDSFLRLMNVQYQIDGKQWHDLPLAEEDLAGYFGHVRIAAGATYTIEIRVMVSEDSPDGWARGQVKAEYWTTENQECRGGETTPYTVEVLAKEPEPDPEPAPGPGPGDETPRGDGAPAGETPAGKQPAGDRGELAETGSGAGLPLFALAGAAVAALGAGAMSAVRRSRGSGPAR</sequence>
<keyword evidence="3" id="KW-0732">Signal</keyword>
<keyword evidence="2" id="KW-0472">Membrane</keyword>
<dbReference type="RefSeq" id="WP_139238351.1">
    <property type="nucleotide sequence ID" value="NZ_FOLM01000009.1"/>
</dbReference>
<dbReference type="STRING" id="910347.SAMN05421773_109183"/>
<dbReference type="Proteomes" id="UP000199207">
    <property type="component" value="Unassembled WGS sequence"/>
</dbReference>
<feature type="transmembrane region" description="Helical" evidence="2">
    <location>
        <begin position="272"/>
        <end position="293"/>
    </location>
</feature>
<name>A0A1I1PH30_9ACTN</name>